<name>A0A6G7ZPJ9_9SPHN</name>
<keyword evidence="1" id="KW-0732">Signal</keyword>
<evidence type="ECO:0000256" key="1">
    <source>
        <dbReference type="SAM" id="SignalP"/>
    </source>
</evidence>
<dbReference type="RefSeq" id="WP_166095134.1">
    <property type="nucleotide sequence ID" value="NZ_CP049871.1"/>
</dbReference>
<dbReference type="EMBL" id="CP049871">
    <property type="protein sequence ID" value="QIL02863.1"/>
    <property type="molecule type" value="Genomic_DNA"/>
</dbReference>
<protein>
    <recommendedName>
        <fullName evidence="4">Trypsin-like serine protease</fullName>
    </recommendedName>
</protein>
<proteinExistence type="predicted"/>
<evidence type="ECO:0000313" key="3">
    <source>
        <dbReference type="Proteomes" id="UP000502502"/>
    </source>
</evidence>
<keyword evidence="3" id="KW-1185">Reference proteome</keyword>
<reference evidence="2 3" key="1">
    <citation type="submission" date="2020-03" db="EMBL/GenBank/DDBJ databases">
        <title>Sphingomonas sp. nov., isolated from fish.</title>
        <authorList>
            <person name="Hyun D.-W."/>
            <person name="Bae J.-W."/>
        </authorList>
    </citation>
    <scope>NUCLEOTIDE SEQUENCE [LARGE SCALE GENOMIC DNA]</scope>
    <source>
        <strain evidence="2 3">HDW15C</strain>
    </source>
</reference>
<evidence type="ECO:0008006" key="4">
    <source>
        <dbReference type="Google" id="ProtNLM"/>
    </source>
</evidence>
<dbReference type="InterPro" id="IPR009003">
    <property type="entry name" value="Peptidase_S1_PA"/>
</dbReference>
<gene>
    <name evidence="2" type="ORF">G7078_08745</name>
</gene>
<dbReference type="SUPFAM" id="SSF50494">
    <property type="entry name" value="Trypsin-like serine proteases"/>
    <property type="match status" value="1"/>
</dbReference>
<dbReference type="AlphaFoldDB" id="A0A6G7ZPJ9"/>
<evidence type="ECO:0000313" key="2">
    <source>
        <dbReference type="EMBL" id="QIL02863.1"/>
    </source>
</evidence>
<sequence>MATMFWLLAALSLSATQPSVTPLSRTEALQQDANQYALQHQINAEEALRRLRAQQRTVPATEAIAREFAARLAGIAIEHSPEYQIVVLLTGSERVADRSAEGVPITFRTGARATRDQALWALRRHLIDLRRELPGARGAGYDQRTGEIVLLIRRADAQTFGVVAIQHYAQQLGGVPVRVEINDIPETNLRAEGGGRLEGPLPNGKRGLCTAGFAVTDGQRDAIATAAHCPDEMAYRDSAGALHPLPFLGQWGLGYHDVQINLSPEPLAPRFYSDRRAGALRPLESWRNLAEIRAGDFVCHWGETSGYSCGEVQLTDYAPPGALCGGPCTPMWVTVAGGACRPGDSGGPVFVGTIAVGIMKGANRLPASKDQPEGRCNFYYFMSTDLLPPPWRLLHSGGSVVGLHSSPKSPM</sequence>
<accession>A0A6G7ZPJ9</accession>
<organism evidence="2 3">
    <name type="scientific">Sphingomonas sinipercae</name>
    <dbReference type="NCBI Taxonomy" id="2714944"/>
    <lineage>
        <taxon>Bacteria</taxon>
        <taxon>Pseudomonadati</taxon>
        <taxon>Pseudomonadota</taxon>
        <taxon>Alphaproteobacteria</taxon>
        <taxon>Sphingomonadales</taxon>
        <taxon>Sphingomonadaceae</taxon>
        <taxon>Sphingomonas</taxon>
    </lineage>
</organism>
<feature type="signal peptide" evidence="1">
    <location>
        <begin position="1"/>
        <end position="15"/>
    </location>
</feature>
<dbReference type="Proteomes" id="UP000502502">
    <property type="component" value="Chromosome"/>
</dbReference>
<dbReference type="InterPro" id="IPR043504">
    <property type="entry name" value="Peptidase_S1_PA_chymotrypsin"/>
</dbReference>
<dbReference type="KEGG" id="ssin:G7078_08745"/>
<feature type="chain" id="PRO_5026100097" description="Trypsin-like serine protease" evidence="1">
    <location>
        <begin position="16"/>
        <end position="411"/>
    </location>
</feature>
<dbReference type="Gene3D" id="2.40.10.10">
    <property type="entry name" value="Trypsin-like serine proteases"/>
    <property type="match status" value="2"/>
</dbReference>